<comment type="caution">
    <text evidence="10">The sequence shown here is derived from an EMBL/GenBank/DDBJ whole genome shotgun (WGS) entry which is preliminary data.</text>
</comment>
<comment type="subcellular location">
    <subcellularLocation>
        <location evidence="1">Nucleus</location>
    </subcellularLocation>
</comment>
<dbReference type="Pfam" id="PF21639">
    <property type="entry name" value="ORC5_lid"/>
    <property type="match status" value="1"/>
</dbReference>
<dbReference type="InterPro" id="IPR020796">
    <property type="entry name" value="ORC5"/>
</dbReference>
<evidence type="ECO:0000313" key="10">
    <source>
        <dbReference type="EMBL" id="CAD5113203.1"/>
    </source>
</evidence>
<dbReference type="Proteomes" id="UP000549394">
    <property type="component" value="Unassembled WGS sequence"/>
</dbReference>
<dbReference type="InterPro" id="IPR027417">
    <property type="entry name" value="P-loop_NTPase"/>
</dbReference>
<reference evidence="10 11" key="1">
    <citation type="submission" date="2020-08" db="EMBL/GenBank/DDBJ databases">
        <authorList>
            <person name="Hejnol A."/>
        </authorList>
    </citation>
    <scope>NUCLEOTIDE SEQUENCE [LARGE SCALE GENOMIC DNA]</scope>
</reference>
<dbReference type="EMBL" id="CAJFCJ010000003">
    <property type="protein sequence ID" value="CAD5113203.1"/>
    <property type="molecule type" value="Genomic_DNA"/>
</dbReference>
<sequence>MDKHLSEDLTVCGREPQIKTLKSLLRRDIACCSNVFIFGSPGSGKTYTLDKFFNHYKIRRLLINCIELYNSRLIYEFIISTLTDTEKVSVKNENEFIHKLQTSLSDKEEAIYFVFDKADRLRSLEPRVLLNFIKLRELAECNISCVFVTQKLWQEFQTDLGLPRPILIRFPIYTKFELLAIMTEDVPDKCSPALYKTYCSLLFNIFHKACNNLMELRHQAVLNFPKFYQPILDGEATENQVGKLWKNVQGHLKEALRTLYLREISSSKWQRLQEHCLAEGKEVKIQSSKQSSSRVNAELPLFSKYLLIAAFIASHNSAKTDGRLFQKKSAKISKKRQLVGEKKKNERNSTWLLGPKTFTLNRLLDIFTFIVEENLESINLNTSIFNQITSLVSMGLLCQTNASDCIDNPRYKCLVNLSFLEGISKSIDFEVKKYLLDFIEIN</sequence>
<evidence type="ECO:0000259" key="8">
    <source>
        <dbReference type="Pfam" id="PF14630"/>
    </source>
</evidence>
<dbReference type="GO" id="GO:0003688">
    <property type="term" value="F:DNA replication origin binding"/>
    <property type="evidence" value="ECO:0007669"/>
    <property type="project" value="TreeGrafter"/>
</dbReference>
<dbReference type="GO" id="GO:0006270">
    <property type="term" value="P:DNA replication initiation"/>
    <property type="evidence" value="ECO:0007669"/>
    <property type="project" value="TreeGrafter"/>
</dbReference>
<accession>A0A7I8VF99</accession>
<dbReference type="InterPro" id="IPR047088">
    <property type="entry name" value="ORC5_C"/>
</dbReference>
<protein>
    <submittedName>
        <fullName evidence="10">DgyrCDS2390</fullName>
    </submittedName>
</protein>
<evidence type="ECO:0000313" key="11">
    <source>
        <dbReference type="Proteomes" id="UP000549394"/>
    </source>
</evidence>
<evidence type="ECO:0000259" key="7">
    <source>
        <dbReference type="Pfam" id="PF13191"/>
    </source>
</evidence>
<dbReference type="OrthoDB" id="365981at2759"/>
<dbReference type="Gene3D" id="3.40.50.300">
    <property type="entry name" value="P-loop containing nucleotide triphosphate hydrolases"/>
    <property type="match status" value="1"/>
</dbReference>
<dbReference type="PANTHER" id="PTHR12705">
    <property type="entry name" value="ORIGIN RECOGNITION COMPLEX SUBUNIT 5"/>
    <property type="match status" value="1"/>
</dbReference>
<evidence type="ECO:0000256" key="3">
    <source>
        <dbReference type="ARBA" id="ARBA00022705"/>
    </source>
</evidence>
<keyword evidence="4" id="KW-0547">Nucleotide-binding</keyword>
<feature type="domain" description="ORC5 lid" evidence="9">
    <location>
        <begin position="195"/>
        <end position="261"/>
    </location>
</feature>
<keyword evidence="6" id="KW-0539">Nucleus</keyword>
<proteinExistence type="inferred from homology"/>
<name>A0A7I8VF99_9ANNE</name>
<evidence type="ECO:0000256" key="2">
    <source>
        <dbReference type="ARBA" id="ARBA00006269"/>
    </source>
</evidence>
<keyword evidence="3" id="KW-0235">DNA replication</keyword>
<evidence type="ECO:0000256" key="1">
    <source>
        <dbReference type="ARBA" id="ARBA00004123"/>
    </source>
</evidence>
<evidence type="ECO:0000259" key="9">
    <source>
        <dbReference type="Pfam" id="PF21639"/>
    </source>
</evidence>
<dbReference type="Pfam" id="PF13191">
    <property type="entry name" value="AAA_16"/>
    <property type="match status" value="1"/>
</dbReference>
<feature type="domain" description="Orc1-like AAA ATPase" evidence="7">
    <location>
        <begin position="11"/>
        <end position="138"/>
    </location>
</feature>
<dbReference type="InterPro" id="IPR048866">
    <property type="entry name" value="ORC5_lid"/>
</dbReference>
<dbReference type="InterPro" id="IPR041664">
    <property type="entry name" value="AAA_16"/>
</dbReference>
<dbReference type="PANTHER" id="PTHR12705:SF0">
    <property type="entry name" value="ORIGIN RECOGNITION COMPLEX SUBUNIT 5"/>
    <property type="match status" value="1"/>
</dbReference>
<feature type="domain" description="Origin recognition complex subunit 5 C-terminal" evidence="8">
    <location>
        <begin position="299"/>
        <end position="435"/>
    </location>
</feature>
<keyword evidence="11" id="KW-1185">Reference proteome</keyword>
<comment type="similarity">
    <text evidence="2">Belongs to the ORC5 family.</text>
</comment>
<dbReference type="GO" id="GO:0005664">
    <property type="term" value="C:nuclear origin of replication recognition complex"/>
    <property type="evidence" value="ECO:0007669"/>
    <property type="project" value="TreeGrafter"/>
</dbReference>
<dbReference type="SUPFAM" id="SSF52540">
    <property type="entry name" value="P-loop containing nucleoside triphosphate hydrolases"/>
    <property type="match status" value="1"/>
</dbReference>
<dbReference type="AlphaFoldDB" id="A0A7I8VF99"/>
<dbReference type="Pfam" id="PF14630">
    <property type="entry name" value="ORC5_C"/>
    <property type="match status" value="1"/>
</dbReference>
<evidence type="ECO:0000256" key="5">
    <source>
        <dbReference type="ARBA" id="ARBA00022840"/>
    </source>
</evidence>
<keyword evidence="5" id="KW-0067">ATP-binding</keyword>
<organism evidence="10 11">
    <name type="scientific">Dimorphilus gyrociliatus</name>
    <dbReference type="NCBI Taxonomy" id="2664684"/>
    <lineage>
        <taxon>Eukaryota</taxon>
        <taxon>Metazoa</taxon>
        <taxon>Spiralia</taxon>
        <taxon>Lophotrochozoa</taxon>
        <taxon>Annelida</taxon>
        <taxon>Polychaeta</taxon>
        <taxon>Polychaeta incertae sedis</taxon>
        <taxon>Dinophilidae</taxon>
        <taxon>Dimorphilus</taxon>
    </lineage>
</organism>
<evidence type="ECO:0000256" key="4">
    <source>
        <dbReference type="ARBA" id="ARBA00022741"/>
    </source>
</evidence>
<gene>
    <name evidence="10" type="ORF">DGYR_LOCUS2234</name>
</gene>
<evidence type="ECO:0000256" key="6">
    <source>
        <dbReference type="ARBA" id="ARBA00023242"/>
    </source>
</evidence>